<dbReference type="AlphaFoldDB" id="A0A1F5HCV3"/>
<name>A0A1F5HCV3_9BACT</name>
<protein>
    <submittedName>
        <fullName evidence="1">Uncharacterized protein</fullName>
    </submittedName>
</protein>
<reference evidence="1 2" key="1">
    <citation type="journal article" date="2016" name="Nat. Commun.">
        <title>Thousands of microbial genomes shed light on interconnected biogeochemical processes in an aquifer system.</title>
        <authorList>
            <person name="Anantharaman K."/>
            <person name="Brown C.T."/>
            <person name="Hug L.A."/>
            <person name="Sharon I."/>
            <person name="Castelle C.J."/>
            <person name="Probst A.J."/>
            <person name="Thomas B.C."/>
            <person name="Singh A."/>
            <person name="Wilkins M.J."/>
            <person name="Karaoz U."/>
            <person name="Brodie E.L."/>
            <person name="Williams K.H."/>
            <person name="Hubbard S.S."/>
            <person name="Banfield J.F."/>
        </authorList>
    </citation>
    <scope>NUCLEOTIDE SEQUENCE [LARGE SCALE GENOMIC DNA]</scope>
</reference>
<organism evidence="1 2">
    <name type="scientific">Candidatus Curtissbacteria bacterium RIFOXYA1_FULL_41_14</name>
    <dbReference type="NCBI Taxonomy" id="1797737"/>
    <lineage>
        <taxon>Bacteria</taxon>
        <taxon>Candidatus Curtissiibacteriota</taxon>
    </lineage>
</organism>
<gene>
    <name evidence="1" type="ORF">A2196_04850</name>
</gene>
<evidence type="ECO:0000313" key="2">
    <source>
        <dbReference type="Proteomes" id="UP000176751"/>
    </source>
</evidence>
<sequence>MLKLEIKINKQSTYPLDYHFRGERLAMRPLYDKLIAKLAKELSFKYKIGKAYIGLIHTLVFLRTAYSNKKDNC</sequence>
<evidence type="ECO:0000313" key="1">
    <source>
        <dbReference type="EMBL" id="OGE01909.1"/>
    </source>
</evidence>
<dbReference type="STRING" id="1797737.A2196_04850"/>
<proteinExistence type="predicted"/>
<comment type="caution">
    <text evidence="1">The sequence shown here is derived from an EMBL/GenBank/DDBJ whole genome shotgun (WGS) entry which is preliminary data.</text>
</comment>
<dbReference type="EMBL" id="MFCA01000022">
    <property type="protein sequence ID" value="OGE01909.1"/>
    <property type="molecule type" value="Genomic_DNA"/>
</dbReference>
<accession>A0A1F5HCV3</accession>
<dbReference type="Proteomes" id="UP000176751">
    <property type="component" value="Unassembled WGS sequence"/>
</dbReference>